<dbReference type="PANTHER" id="PTHR23508">
    <property type="entry name" value="CARBOXYLIC ACID TRANSPORTER PROTEIN HOMOLOG"/>
    <property type="match status" value="1"/>
</dbReference>
<keyword evidence="5 6" id="KW-0472">Membrane</keyword>
<dbReference type="Proteomes" id="UP000321157">
    <property type="component" value="Unassembled WGS sequence"/>
</dbReference>
<feature type="transmembrane region" description="Helical" evidence="6">
    <location>
        <begin position="115"/>
        <end position="140"/>
    </location>
</feature>
<feature type="transmembrane region" description="Helical" evidence="6">
    <location>
        <begin position="90"/>
        <end position="109"/>
    </location>
</feature>
<dbReference type="InterPro" id="IPR005828">
    <property type="entry name" value="MFS_sugar_transport-like"/>
</dbReference>
<evidence type="ECO:0000256" key="4">
    <source>
        <dbReference type="ARBA" id="ARBA00022989"/>
    </source>
</evidence>
<dbReference type="InterPro" id="IPR036259">
    <property type="entry name" value="MFS_trans_sf"/>
</dbReference>
<feature type="transmembrane region" description="Helical" evidence="6">
    <location>
        <begin position="330"/>
        <end position="347"/>
    </location>
</feature>
<dbReference type="GO" id="GO:0005886">
    <property type="term" value="C:plasma membrane"/>
    <property type="evidence" value="ECO:0007669"/>
    <property type="project" value="UniProtKB-SubCell"/>
</dbReference>
<evidence type="ECO:0000313" key="8">
    <source>
        <dbReference type="EMBL" id="GEN36292.1"/>
    </source>
</evidence>
<protein>
    <submittedName>
        <fullName evidence="8">MFS transporter</fullName>
    </submittedName>
</protein>
<dbReference type="CDD" id="cd17316">
    <property type="entry name" value="MFS_SV2_like"/>
    <property type="match status" value="1"/>
</dbReference>
<comment type="caution">
    <text evidence="8">The sequence shown here is derived from an EMBL/GenBank/DDBJ whole genome shotgun (WGS) entry which is preliminary data.</text>
</comment>
<proteinExistence type="predicted"/>
<dbReference type="InterPro" id="IPR020846">
    <property type="entry name" value="MFS_dom"/>
</dbReference>
<gene>
    <name evidence="8" type="ORF">ADA01nite_37520</name>
</gene>
<keyword evidence="3 6" id="KW-0812">Transmembrane</keyword>
<evidence type="ECO:0000256" key="2">
    <source>
        <dbReference type="ARBA" id="ARBA00022448"/>
    </source>
</evidence>
<comment type="subcellular location">
    <subcellularLocation>
        <location evidence="1">Cell membrane</location>
        <topology evidence="1">Multi-pass membrane protein</topology>
    </subcellularLocation>
</comment>
<dbReference type="RefSeq" id="WP_146811931.1">
    <property type="nucleotide sequence ID" value="NZ_BJXX01000175.1"/>
</dbReference>
<dbReference type="PANTHER" id="PTHR23508:SF10">
    <property type="entry name" value="CARBOXYLIC ACID TRANSPORTER PROTEIN HOMOLOG"/>
    <property type="match status" value="1"/>
</dbReference>
<feature type="transmembrane region" description="Helical" evidence="6">
    <location>
        <begin position="275"/>
        <end position="292"/>
    </location>
</feature>
<evidence type="ECO:0000256" key="5">
    <source>
        <dbReference type="ARBA" id="ARBA00023136"/>
    </source>
</evidence>
<dbReference type="EMBL" id="BJXX01000175">
    <property type="protein sequence ID" value="GEN36292.1"/>
    <property type="molecule type" value="Genomic_DNA"/>
</dbReference>
<evidence type="ECO:0000256" key="6">
    <source>
        <dbReference type="SAM" id="Phobius"/>
    </source>
</evidence>
<evidence type="ECO:0000256" key="3">
    <source>
        <dbReference type="ARBA" id="ARBA00022692"/>
    </source>
</evidence>
<feature type="transmembrane region" description="Helical" evidence="6">
    <location>
        <begin position="152"/>
        <end position="172"/>
    </location>
</feature>
<evidence type="ECO:0000313" key="9">
    <source>
        <dbReference type="Proteomes" id="UP000321157"/>
    </source>
</evidence>
<feature type="transmembrane region" description="Helical" evidence="6">
    <location>
        <begin position="178"/>
        <end position="197"/>
    </location>
</feature>
<dbReference type="PROSITE" id="PS50850">
    <property type="entry name" value="MFS"/>
    <property type="match status" value="1"/>
</dbReference>
<evidence type="ECO:0000259" key="7">
    <source>
        <dbReference type="PROSITE" id="PS50850"/>
    </source>
</evidence>
<organism evidence="8 9">
    <name type="scientific">Aneurinibacillus danicus</name>
    <dbReference type="NCBI Taxonomy" id="267746"/>
    <lineage>
        <taxon>Bacteria</taxon>
        <taxon>Bacillati</taxon>
        <taxon>Bacillota</taxon>
        <taxon>Bacilli</taxon>
        <taxon>Bacillales</taxon>
        <taxon>Paenibacillaceae</taxon>
        <taxon>Aneurinibacillus group</taxon>
        <taxon>Aneurinibacillus</taxon>
    </lineage>
</organism>
<keyword evidence="2" id="KW-0813">Transport</keyword>
<keyword evidence="4 6" id="KW-1133">Transmembrane helix</keyword>
<feature type="transmembrane region" description="Helical" evidence="6">
    <location>
        <begin position="353"/>
        <end position="378"/>
    </location>
</feature>
<reference evidence="8 9" key="1">
    <citation type="submission" date="2019-07" db="EMBL/GenBank/DDBJ databases">
        <title>Whole genome shotgun sequence of Aneurinibacillus danicus NBRC 102444.</title>
        <authorList>
            <person name="Hosoyama A."/>
            <person name="Uohara A."/>
            <person name="Ohji S."/>
            <person name="Ichikawa N."/>
        </authorList>
    </citation>
    <scope>NUCLEOTIDE SEQUENCE [LARGE SCALE GENOMIC DNA]</scope>
    <source>
        <strain evidence="8 9">NBRC 102444</strain>
    </source>
</reference>
<feature type="transmembrane region" description="Helical" evidence="6">
    <location>
        <begin position="298"/>
        <end position="321"/>
    </location>
</feature>
<dbReference type="InterPro" id="IPR005829">
    <property type="entry name" value="Sugar_transporter_CS"/>
</dbReference>
<dbReference type="AlphaFoldDB" id="A0A511VGE4"/>
<feature type="transmembrane region" description="Helical" evidence="6">
    <location>
        <begin position="420"/>
        <end position="441"/>
    </location>
</feature>
<dbReference type="OrthoDB" id="9787026at2"/>
<dbReference type="SUPFAM" id="SSF103473">
    <property type="entry name" value="MFS general substrate transporter"/>
    <property type="match status" value="1"/>
</dbReference>
<feature type="transmembrane region" description="Helical" evidence="6">
    <location>
        <begin position="20"/>
        <end position="49"/>
    </location>
</feature>
<feature type="transmembrane region" description="Helical" evidence="6">
    <location>
        <begin position="61"/>
        <end position="78"/>
    </location>
</feature>
<evidence type="ECO:0000256" key="1">
    <source>
        <dbReference type="ARBA" id="ARBA00004651"/>
    </source>
</evidence>
<dbReference type="Pfam" id="PF00083">
    <property type="entry name" value="Sugar_tr"/>
    <property type="match status" value="1"/>
</dbReference>
<dbReference type="Gene3D" id="1.20.1250.20">
    <property type="entry name" value="MFS general substrate transporter like domains"/>
    <property type="match status" value="1"/>
</dbReference>
<accession>A0A511VGE4</accession>
<feature type="domain" description="Major facilitator superfamily (MFS) profile" evidence="7">
    <location>
        <begin position="24"/>
        <end position="444"/>
    </location>
</feature>
<name>A0A511VGE4_9BACL</name>
<keyword evidence="9" id="KW-1185">Reference proteome</keyword>
<sequence length="463" mass="51578">MLSLKNDLFYRLDKLKWNKFHTTVSIALGIAWMLDSFEVMIVTNILYILKDMWNLTAIQQSWIVSIWLIGIMIGAYTMGYLSDRFGRKRLFLITLILYGTFTLLTTLSWNFESFLVLRLITAIGIGAEYAAINAAISEFIPSKYRGKANASVMNFWSLGPILAALVTLYFINTLPPEWGWRVAFGFGALVSLAALIIRRYIPESPRWLVENGDVEAATRIVEGIEKGIVVNESSSSKKLKKAKLRKSFFKQTKELITEYRGRIALGCLLDFSDTFGYYGLFAILPISILPAINLEESFVPYFYLISNIGGLIGGIFAALLLEGIGRKKTVPLYFILASISVFLLAYSTTTNNWIWVLIAFTIAISFANGSWISAYVTFTEFFPTHLRSTGIGLSVAFGRIGGIIAPLILTAVSSSFGVEYAIIVLAAVWLIGPIAMIPWYFKGVEGKGTALEDMFIRGEKIVG</sequence>
<feature type="transmembrane region" description="Helical" evidence="6">
    <location>
        <begin position="390"/>
        <end position="414"/>
    </location>
</feature>
<dbReference type="PROSITE" id="PS00216">
    <property type="entry name" value="SUGAR_TRANSPORT_1"/>
    <property type="match status" value="1"/>
</dbReference>
<dbReference type="GO" id="GO:0046943">
    <property type="term" value="F:carboxylic acid transmembrane transporter activity"/>
    <property type="evidence" value="ECO:0007669"/>
    <property type="project" value="TreeGrafter"/>
</dbReference>